<evidence type="ECO:0000256" key="10">
    <source>
        <dbReference type="ARBA" id="ARBA00047913"/>
    </source>
</evidence>
<dbReference type="KEGG" id="pna:Pnap_0170"/>
<dbReference type="InterPro" id="IPR018027">
    <property type="entry name" value="Asn/Gln_amidotransferase"/>
</dbReference>
<comment type="catalytic activity">
    <reaction evidence="9 11">
        <text>L-aspartyl-tRNA(Asn) + L-glutamine + ATP + H2O = L-asparaginyl-tRNA(Asn) + L-glutamate + ADP + phosphate + 2 H(+)</text>
        <dbReference type="Rhea" id="RHEA:14513"/>
        <dbReference type="Rhea" id="RHEA-COMP:9674"/>
        <dbReference type="Rhea" id="RHEA-COMP:9677"/>
        <dbReference type="ChEBI" id="CHEBI:15377"/>
        <dbReference type="ChEBI" id="CHEBI:15378"/>
        <dbReference type="ChEBI" id="CHEBI:29985"/>
        <dbReference type="ChEBI" id="CHEBI:30616"/>
        <dbReference type="ChEBI" id="CHEBI:43474"/>
        <dbReference type="ChEBI" id="CHEBI:58359"/>
        <dbReference type="ChEBI" id="CHEBI:78515"/>
        <dbReference type="ChEBI" id="CHEBI:78516"/>
        <dbReference type="ChEBI" id="CHEBI:456216"/>
    </reaction>
</comment>
<dbReference type="eggNOG" id="COG0064">
    <property type="taxonomic scope" value="Bacteria"/>
</dbReference>
<comment type="similarity">
    <text evidence="1 11">Belongs to the GatB/GatE family. GatB subfamily.</text>
</comment>
<comment type="catalytic activity">
    <reaction evidence="10 11">
        <text>L-glutamyl-tRNA(Gln) + L-glutamine + ATP + H2O = L-glutaminyl-tRNA(Gln) + L-glutamate + ADP + phosphate + H(+)</text>
        <dbReference type="Rhea" id="RHEA:17521"/>
        <dbReference type="Rhea" id="RHEA-COMP:9681"/>
        <dbReference type="Rhea" id="RHEA-COMP:9684"/>
        <dbReference type="ChEBI" id="CHEBI:15377"/>
        <dbReference type="ChEBI" id="CHEBI:15378"/>
        <dbReference type="ChEBI" id="CHEBI:29985"/>
        <dbReference type="ChEBI" id="CHEBI:30616"/>
        <dbReference type="ChEBI" id="CHEBI:43474"/>
        <dbReference type="ChEBI" id="CHEBI:58359"/>
        <dbReference type="ChEBI" id="CHEBI:78520"/>
        <dbReference type="ChEBI" id="CHEBI:78521"/>
        <dbReference type="ChEBI" id="CHEBI:456216"/>
    </reaction>
</comment>
<dbReference type="InterPro" id="IPR017959">
    <property type="entry name" value="Asn/Gln-tRNA_amidoTrfase_suB/E"/>
</dbReference>
<dbReference type="PROSITE" id="PS01234">
    <property type="entry name" value="GATB"/>
    <property type="match status" value="1"/>
</dbReference>
<dbReference type="Pfam" id="PF02637">
    <property type="entry name" value="GatB_Yqey"/>
    <property type="match status" value="1"/>
</dbReference>
<dbReference type="Gene3D" id="1.10.10.410">
    <property type="match status" value="1"/>
</dbReference>
<dbReference type="PANTHER" id="PTHR11659">
    <property type="entry name" value="GLUTAMYL-TRNA GLN AMIDOTRANSFERASE SUBUNIT B MITOCHONDRIAL AND PROKARYOTIC PET112-RELATED"/>
    <property type="match status" value="1"/>
</dbReference>
<dbReference type="GO" id="GO:0005524">
    <property type="term" value="F:ATP binding"/>
    <property type="evidence" value="ECO:0007669"/>
    <property type="project" value="UniProtKB-KW"/>
</dbReference>
<dbReference type="AlphaFoldDB" id="A1VIL7"/>
<dbReference type="GO" id="GO:0070681">
    <property type="term" value="P:glutaminyl-tRNAGln biosynthesis via transamidation"/>
    <property type="evidence" value="ECO:0007669"/>
    <property type="project" value="TreeGrafter"/>
</dbReference>
<proteinExistence type="inferred from homology"/>
<evidence type="ECO:0000256" key="4">
    <source>
        <dbReference type="ARBA" id="ARBA00022598"/>
    </source>
</evidence>
<feature type="domain" description="Asn/Gln amidotransferase" evidence="12">
    <location>
        <begin position="336"/>
        <end position="484"/>
    </location>
</feature>
<dbReference type="InterPro" id="IPR017958">
    <property type="entry name" value="Gln-tRNA_amidoTrfase_suB_CS"/>
</dbReference>
<dbReference type="HAMAP" id="MF_00121">
    <property type="entry name" value="GatB"/>
    <property type="match status" value="1"/>
</dbReference>
<dbReference type="FunFam" id="1.10.10.410:FF:000001">
    <property type="entry name" value="Aspartyl/glutamyl-tRNA(Asn/Gln) amidotransferase subunit B"/>
    <property type="match status" value="1"/>
</dbReference>
<dbReference type="InterPro" id="IPR014746">
    <property type="entry name" value="Gln_synth/guanido_kin_cat_dom"/>
</dbReference>
<evidence type="ECO:0000256" key="2">
    <source>
        <dbReference type="ARBA" id="ARBA00011123"/>
    </source>
</evidence>
<dbReference type="SUPFAM" id="SSF89095">
    <property type="entry name" value="GatB/YqeY motif"/>
    <property type="match status" value="1"/>
</dbReference>
<dbReference type="GO" id="GO:0050566">
    <property type="term" value="F:asparaginyl-tRNA synthase (glutamine-hydrolyzing) activity"/>
    <property type="evidence" value="ECO:0007669"/>
    <property type="project" value="RHEA"/>
</dbReference>
<evidence type="ECO:0000256" key="8">
    <source>
        <dbReference type="ARBA" id="ARBA00024799"/>
    </source>
</evidence>
<dbReference type="InterPro" id="IPR003789">
    <property type="entry name" value="Asn/Gln_tRNA_amidoTrase-B-like"/>
</dbReference>
<dbReference type="GO" id="GO:0006412">
    <property type="term" value="P:translation"/>
    <property type="evidence" value="ECO:0007669"/>
    <property type="project" value="UniProtKB-UniRule"/>
</dbReference>
<name>A1VIL7_POLNA</name>
<dbReference type="Pfam" id="PF02934">
    <property type="entry name" value="GatB_N"/>
    <property type="match status" value="1"/>
</dbReference>
<evidence type="ECO:0000313" key="13">
    <source>
        <dbReference type="EMBL" id="ABM35495.1"/>
    </source>
</evidence>
<organism evidence="13 14">
    <name type="scientific">Polaromonas naphthalenivorans (strain CJ2)</name>
    <dbReference type="NCBI Taxonomy" id="365044"/>
    <lineage>
        <taxon>Bacteria</taxon>
        <taxon>Pseudomonadati</taxon>
        <taxon>Pseudomonadota</taxon>
        <taxon>Betaproteobacteria</taxon>
        <taxon>Burkholderiales</taxon>
        <taxon>Comamonadaceae</taxon>
        <taxon>Polaromonas</taxon>
    </lineage>
</organism>
<dbReference type="NCBIfam" id="NF004014">
    <property type="entry name" value="PRK05477.1-4"/>
    <property type="match status" value="1"/>
</dbReference>
<evidence type="ECO:0000256" key="11">
    <source>
        <dbReference type="HAMAP-Rule" id="MF_00121"/>
    </source>
</evidence>
<dbReference type="GO" id="GO:0050567">
    <property type="term" value="F:glutaminyl-tRNA synthase (glutamine-hydrolyzing) activity"/>
    <property type="evidence" value="ECO:0007669"/>
    <property type="project" value="UniProtKB-UniRule"/>
</dbReference>
<dbReference type="EC" id="6.3.5.-" evidence="11"/>
<dbReference type="InterPro" id="IPR023168">
    <property type="entry name" value="GatB_Yqey_C_2"/>
</dbReference>
<dbReference type="InterPro" id="IPR042114">
    <property type="entry name" value="GatB_C_1"/>
</dbReference>
<keyword evidence="6 11" id="KW-0067">ATP-binding</keyword>
<reference evidence="14" key="1">
    <citation type="journal article" date="2009" name="Environ. Microbiol.">
        <title>The genome of Polaromonas naphthalenivorans strain CJ2, isolated from coal tar-contaminated sediment, reveals physiological and metabolic versatility and evolution through extensive horizontal gene transfer.</title>
        <authorList>
            <person name="Yagi J.M."/>
            <person name="Sims D."/>
            <person name="Brettin T."/>
            <person name="Bruce D."/>
            <person name="Madsen E.L."/>
        </authorList>
    </citation>
    <scope>NUCLEOTIDE SEQUENCE [LARGE SCALE GENOMIC DNA]</scope>
    <source>
        <strain evidence="14">CJ2</strain>
    </source>
</reference>
<gene>
    <name evidence="11" type="primary">gatB</name>
    <name evidence="13" type="ordered locus">Pnap_0170</name>
</gene>
<dbReference type="Proteomes" id="UP000000644">
    <property type="component" value="Chromosome"/>
</dbReference>
<dbReference type="OrthoDB" id="9804078at2"/>
<keyword evidence="13" id="KW-0808">Transferase</keyword>
<keyword evidence="4 11" id="KW-0436">Ligase</keyword>
<dbReference type="EMBL" id="CP000529">
    <property type="protein sequence ID" value="ABM35495.1"/>
    <property type="molecule type" value="Genomic_DNA"/>
</dbReference>
<dbReference type="NCBIfam" id="NF004012">
    <property type="entry name" value="PRK05477.1-2"/>
    <property type="match status" value="1"/>
</dbReference>
<evidence type="ECO:0000256" key="6">
    <source>
        <dbReference type="ARBA" id="ARBA00022840"/>
    </source>
</evidence>
<evidence type="ECO:0000256" key="5">
    <source>
        <dbReference type="ARBA" id="ARBA00022741"/>
    </source>
</evidence>
<evidence type="ECO:0000259" key="12">
    <source>
        <dbReference type="SMART" id="SM00845"/>
    </source>
</evidence>
<dbReference type="RefSeq" id="WP_011799605.1">
    <property type="nucleotide sequence ID" value="NC_008781.1"/>
</dbReference>
<sequence length="485" mass="52983">MSKTTKSLLVQGYEVVIGFETHTQLTTQSKLFSRAPIAFGAEPNTQASAVDFALPGALPVMNKGAVQRAIEFGLAVNAHIAEKSIFARKNYFYPDLPKGYQISQFEIPVVQGGVVEFFLDGEKKSVRLVRAHLEEDAGKSLHEDFIGMSGIDLNRAGTPLLEIVTEPDMRSTAEAVAYAKELHKIVTWIGICDGNMQEGSFRCDANVSVRKPGEPLGTRREIKNLNSFKFMQQAMDYEVRWQIEQIEDGHEIQQATVLFDPDTGETRSMRSKEDAADYRYFPDPDLPPLVIGRDWVEKTRSEMSELPRVMAARFVADYGLPEYDAGQLTQSKATAAYFEAVATASKSPKLASNWVMGELSRRLNAEEKSIEASAVSALQLAALIGRIADGTIANNAARQVFDALWTGEGLDVDALIEAKGLKSMSDTGELETIIDGVLAANAKNVEEVKAGNAKAFNALVGQAMKATKGKANPAQVNELLKKKLG</sequence>
<comment type="function">
    <text evidence="8 11">Allows the formation of correctly charged Asn-tRNA(Asn) or Gln-tRNA(Gln) through the transamidation of misacylated Asp-tRNA(Asn) or Glu-tRNA(Gln) in organisms which lack either or both of asparaginyl-tRNA or glutaminyl-tRNA synthetases. The reaction takes place in the presence of glutamine and ATP through an activated phospho-Asp-tRNA(Asn) or phospho-Glu-tRNA(Gln).</text>
</comment>
<evidence type="ECO:0000256" key="1">
    <source>
        <dbReference type="ARBA" id="ARBA00005306"/>
    </source>
</evidence>
<keyword evidence="5 11" id="KW-0547">Nucleotide-binding</keyword>
<keyword evidence="7 11" id="KW-0648">Protein biosynthesis</keyword>
<dbReference type="PANTHER" id="PTHR11659:SF0">
    <property type="entry name" value="GLUTAMYL-TRNA(GLN) AMIDOTRANSFERASE SUBUNIT B, MITOCHONDRIAL"/>
    <property type="match status" value="1"/>
</dbReference>
<accession>A1VIL7</accession>
<dbReference type="InterPro" id="IPR004413">
    <property type="entry name" value="GatB"/>
</dbReference>
<dbReference type="SMART" id="SM00845">
    <property type="entry name" value="GatB_Yqey"/>
    <property type="match status" value="1"/>
</dbReference>
<comment type="subunit">
    <text evidence="2 11">Heterotrimer of A, B and C subunits.</text>
</comment>
<evidence type="ECO:0000256" key="7">
    <source>
        <dbReference type="ARBA" id="ARBA00022917"/>
    </source>
</evidence>
<evidence type="ECO:0000256" key="9">
    <source>
        <dbReference type="ARBA" id="ARBA00047380"/>
    </source>
</evidence>
<dbReference type="NCBIfam" id="TIGR00133">
    <property type="entry name" value="gatB"/>
    <property type="match status" value="1"/>
</dbReference>
<dbReference type="STRING" id="365044.Pnap_0170"/>
<keyword evidence="14" id="KW-1185">Reference proteome</keyword>
<evidence type="ECO:0000313" key="14">
    <source>
        <dbReference type="Proteomes" id="UP000000644"/>
    </source>
</evidence>
<dbReference type="GO" id="GO:0016740">
    <property type="term" value="F:transferase activity"/>
    <property type="evidence" value="ECO:0007669"/>
    <property type="project" value="UniProtKB-KW"/>
</dbReference>
<dbReference type="HOGENOM" id="CLU_019240_0_0_4"/>
<evidence type="ECO:0000256" key="3">
    <source>
        <dbReference type="ARBA" id="ARBA00016923"/>
    </source>
</evidence>
<dbReference type="FunFam" id="1.10.150.380:FF:000001">
    <property type="entry name" value="Aspartyl/glutamyl-tRNA(Asn/Gln) amidotransferase subunit B"/>
    <property type="match status" value="1"/>
</dbReference>
<dbReference type="SUPFAM" id="SSF55931">
    <property type="entry name" value="Glutamine synthetase/guanido kinase"/>
    <property type="match status" value="1"/>
</dbReference>
<protein>
    <recommendedName>
        <fullName evidence="3 11">Aspartyl/glutamyl-tRNA(Asn/Gln) amidotransferase subunit B</fullName>
        <shortName evidence="11">Asp/Glu-ADT subunit B</shortName>
        <ecNumber evidence="11">6.3.5.-</ecNumber>
    </recommendedName>
</protein>
<dbReference type="Gene3D" id="1.10.150.380">
    <property type="entry name" value="GatB domain, N-terminal subdomain"/>
    <property type="match status" value="1"/>
</dbReference>
<dbReference type="InterPro" id="IPR006075">
    <property type="entry name" value="Asn/Gln-tRNA_Trfase_suB/E_cat"/>
</dbReference>